<feature type="region of interest" description="Disordered" evidence="1">
    <location>
        <begin position="165"/>
        <end position="188"/>
    </location>
</feature>
<protein>
    <submittedName>
        <fullName evidence="2">Uncharacterized protein</fullName>
    </submittedName>
</protein>
<organism evidence="2 3">
    <name type="scientific">Mycena maculata</name>
    <dbReference type="NCBI Taxonomy" id="230809"/>
    <lineage>
        <taxon>Eukaryota</taxon>
        <taxon>Fungi</taxon>
        <taxon>Dikarya</taxon>
        <taxon>Basidiomycota</taxon>
        <taxon>Agaricomycotina</taxon>
        <taxon>Agaricomycetes</taxon>
        <taxon>Agaricomycetidae</taxon>
        <taxon>Agaricales</taxon>
        <taxon>Marasmiineae</taxon>
        <taxon>Mycenaceae</taxon>
        <taxon>Mycena</taxon>
    </lineage>
</organism>
<keyword evidence="3" id="KW-1185">Reference proteome</keyword>
<gene>
    <name evidence="2" type="ORF">DFH07DRAFT_781080</name>
</gene>
<evidence type="ECO:0000256" key="1">
    <source>
        <dbReference type="SAM" id="MobiDB-lite"/>
    </source>
</evidence>
<sequence length="367" mass="40360">MGSPKSKPTPTRPKARPKVSASALFFDTFKHPLAYSLGLHLLSPYSIIDYARPELKAVVMGALPVLRYLKRNVDLPELSEQARVFYGGISRIMERLHTIPTEWYNFCVDEDIYPSDAASIIKVIPPACTKISLGPGDHRPLDKSFANFDQSDPTPAQIQGFLNNLPAVPPRSPSPNPESELEPGPVTSSSQLIARAAAPTGLTKKCSLDSADLDTLAQDKIQHSEAEPPLDAKPGRVRDLRKKKRARVESPEALPAKPKKGKKGKEKADSNKIPDAPQRAIVPLALGPLPILTRIPMPPRSRNLSRLVFNRPKVPRLARLSNSTWTSPATPTTLATPNDIYLYLIRKRAQLATEQFYTGHPATTAHH</sequence>
<proteinExistence type="predicted"/>
<evidence type="ECO:0000313" key="3">
    <source>
        <dbReference type="Proteomes" id="UP001215280"/>
    </source>
</evidence>
<feature type="region of interest" description="Disordered" evidence="1">
    <location>
        <begin position="220"/>
        <end position="275"/>
    </location>
</feature>
<evidence type="ECO:0000313" key="2">
    <source>
        <dbReference type="EMBL" id="KAJ7731910.1"/>
    </source>
</evidence>
<feature type="compositionally biased region" description="Pro residues" evidence="1">
    <location>
        <begin position="167"/>
        <end position="176"/>
    </location>
</feature>
<comment type="caution">
    <text evidence="2">The sequence shown here is derived from an EMBL/GenBank/DDBJ whole genome shotgun (WGS) entry which is preliminary data.</text>
</comment>
<dbReference type="EMBL" id="JARJLG010000179">
    <property type="protein sequence ID" value="KAJ7731910.1"/>
    <property type="molecule type" value="Genomic_DNA"/>
</dbReference>
<accession>A0AAD7MV30</accession>
<dbReference type="AlphaFoldDB" id="A0AAD7MV30"/>
<name>A0AAD7MV30_9AGAR</name>
<dbReference type="Proteomes" id="UP001215280">
    <property type="component" value="Unassembled WGS sequence"/>
</dbReference>
<reference evidence="2" key="1">
    <citation type="submission" date="2023-03" db="EMBL/GenBank/DDBJ databases">
        <title>Massive genome expansion in bonnet fungi (Mycena s.s.) driven by repeated elements and novel gene families across ecological guilds.</title>
        <authorList>
            <consortium name="Lawrence Berkeley National Laboratory"/>
            <person name="Harder C.B."/>
            <person name="Miyauchi S."/>
            <person name="Viragh M."/>
            <person name="Kuo A."/>
            <person name="Thoen E."/>
            <person name="Andreopoulos B."/>
            <person name="Lu D."/>
            <person name="Skrede I."/>
            <person name="Drula E."/>
            <person name="Henrissat B."/>
            <person name="Morin E."/>
            <person name="Kohler A."/>
            <person name="Barry K."/>
            <person name="LaButti K."/>
            <person name="Morin E."/>
            <person name="Salamov A."/>
            <person name="Lipzen A."/>
            <person name="Mereny Z."/>
            <person name="Hegedus B."/>
            <person name="Baldrian P."/>
            <person name="Stursova M."/>
            <person name="Weitz H."/>
            <person name="Taylor A."/>
            <person name="Grigoriev I.V."/>
            <person name="Nagy L.G."/>
            <person name="Martin F."/>
            <person name="Kauserud H."/>
        </authorList>
    </citation>
    <scope>NUCLEOTIDE SEQUENCE</scope>
    <source>
        <strain evidence="2">CBHHK188m</strain>
    </source>
</reference>